<dbReference type="OrthoDB" id="730111at2759"/>
<dbReference type="Gramene" id="PRQ41603">
    <property type="protein sequence ID" value="PRQ41603"/>
    <property type="gene ID" value="RchiOBHm_Chr3g0448601"/>
</dbReference>
<dbReference type="EMBL" id="PDCK01000041">
    <property type="protein sequence ID" value="PRQ41603.1"/>
    <property type="molecule type" value="Genomic_DNA"/>
</dbReference>
<keyword evidence="3" id="KW-1185">Reference proteome</keyword>
<sequence length="317" mass="36442">MTTTTSSEKKKKTRELPNLTECHCCHLRVDLAKSSQNNKLQILYSEWRIVLLCNKCLARVESTELCSYCFNDSSSGHCFSCRQCRRRVHRDCDSEYRSAAVWSGSSSAAADEVSVCADCWVSESLARWRRSRNVGSGRKSRADLGLGRSRVLKYERKCDPNSTDSSTEEEAGCLRLDGVEEEEEEEIGDDEPLKEGQGSCSNGVESESPPSYKQDDCNCIALPKVEIGNAKLDPYYFKYRRRSSVDLSLLTYKRRSIVDCFKIDCPLLTYKRRGSVDYRFMFTYKRRRNFDQSMLTYKRRRPEIVYASSKMQLEGQC</sequence>
<dbReference type="STRING" id="74649.A0A2P6R5A0"/>
<protein>
    <submittedName>
        <fullName evidence="2">Putative chromatin regulator PHD family</fullName>
    </submittedName>
</protein>
<feature type="compositionally biased region" description="Polar residues" evidence="1">
    <location>
        <begin position="198"/>
        <end position="211"/>
    </location>
</feature>
<evidence type="ECO:0000313" key="3">
    <source>
        <dbReference type="Proteomes" id="UP000238479"/>
    </source>
</evidence>
<name>A0A2P6R5A0_ROSCH</name>
<proteinExistence type="predicted"/>
<gene>
    <name evidence="2" type="ORF">RchiOBHm_Chr3g0448601</name>
</gene>
<dbReference type="AlphaFoldDB" id="A0A2P6R5A0"/>
<reference evidence="2 3" key="1">
    <citation type="journal article" date="2018" name="Nat. Genet.">
        <title>The Rosa genome provides new insights in the design of modern roses.</title>
        <authorList>
            <person name="Bendahmane M."/>
        </authorList>
    </citation>
    <scope>NUCLEOTIDE SEQUENCE [LARGE SCALE GENOMIC DNA]</scope>
    <source>
        <strain evidence="3">cv. Old Blush</strain>
    </source>
</reference>
<organism evidence="2 3">
    <name type="scientific">Rosa chinensis</name>
    <name type="common">China rose</name>
    <dbReference type="NCBI Taxonomy" id="74649"/>
    <lineage>
        <taxon>Eukaryota</taxon>
        <taxon>Viridiplantae</taxon>
        <taxon>Streptophyta</taxon>
        <taxon>Embryophyta</taxon>
        <taxon>Tracheophyta</taxon>
        <taxon>Spermatophyta</taxon>
        <taxon>Magnoliopsida</taxon>
        <taxon>eudicotyledons</taxon>
        <taxon>Gunneridae</taxon>
        <taxon>Pentapetalae</taxon>
        <taxon>rosids</taxon>
        <taxon>fabids</taxon>
        <taxon>Rosales</taxon>
        <taxon>Rosaceae</taxon>
        <taxon>Rosoideae</taxon>
        <taxon>Rosoideae incertae sedis</taxon>
        <taxon>Rosa</taxon>
    </lineage>
</organism>
<feature type="region of interest" description="Disordered" evidence="1">
    <location>
        <begin position="184"/>
        <end position="212"/>
    </location>
</feature>
<evidence type="ECO:0000256" key="1">
    <source>
        <dbReference type="SAM" id="MobiDB-lite"/>
    </source>
</evidence>
<dbReference type="PANTHER" id="PTHR38530">
    <property type="entry name" value="OS06G0468300 PROTEIN"/>
    <property type="match status" value="1"/>
</dbReference>
<dbReference type="Proteomes" id="UP000238479">
    <property type="component" value="Chromosome 3"/>
</dbReference>
<evidence type="ECO:0000313" key="2">
    <source>
        <dbReference type="EMBL" id="PRQ41603.1"/>
    </source>
</evidence>
<accession>A0A2P6R5A0</accession>
<dbReference type="OMA" id="CDSEYRS"/>
<comment type="caution">
    <text evidence="2">The sequence shown here is derived from an EMBL/GenBank/DDBJ whole genome shotgun (WGS) entry which is preliminary data.</text>
</comment>